<evidence type="ECO:0008006" key="5">
    <source>
        <dbReference type="Google" id="ProtNLM"/>
    </source>
</evidence>
<evidence type="ECO:0000313" key="4">
    <source>
        <dbReference type="Proteomes" id="UP000027997"/>
    </source>
</evidence>
<keyword evidence="2" id="KW-0732">Signal</keyword>
<evidence type="ECO:0000313" key="3">
    <source>
        <dbReference type="EMBL" id="KEI70940.1"/>
    </source>
</evidence>
<evidence type="ECO:0000256" key="1">
    <source>
        <dbReference type="ARBA" id="ARBA00007613"/>
    </source>
</evidence>
<dbReference type="Pfam" id="PF02321">
    <property type="entry name" value="OEP"/>
    <property type="match status" value="1"/>
</dbReference>
<dbReference type="STRING" id="305900.GV64_09500"/>
<organism evidence="3 4">
    <name type="scientific">Endozoicomonas elysicola</name>
    <dbReference type="NCBI Taxonomy" id="305900"/>
    <lineage>
        <taxon>Bacteria</taxon>
        <taxon>Pseudomonadati</taxon>
        <taxon>Pseudomonadota</taxon>
        <taxon>Gammaproteobacteria</taxon>
        <taxon>Oceanospirillales</taxon>
        <taxon>Endozoicomonadaceae</taxon>
        <taxon>Endozoicomonas</taxon>
    </lineage>
</organism>
<dbReference type="eggNOG" id="COG1538">
    <property type="taxonomic scope" value="Bacteria"/>
</dbReference>
<accession>A0A081K9W4</accession>
<dbReference type="InterPro" id="IPR010131">
    <property type="entry name" value="MdtP/NodT-like"/>
</dbReference>
<dbReference type="InterPro" id="IPR003423">
    <property type="entry name" value="OMP_efflux"/>
</dbReference>
<gene>
    <name evidence="3" type="ORF">GV64_09500</name>
</gene>
<keyword evidence="4" id="KW-1185">Reference proteome</keyword>
<dbReference type="PANTHER" id="PTHR30203">
    <property type="entry name" value="OUTER MEMBRANE CATION EFFLUX PROTEIN"/>
    <property type="match status" value="1"/>
</dbReference>
<dbReference type="GO" id="GO:0015562">
    <property type="term" value="F:efflux transmembrane transporter activity"/>
    <property type="evidence" value="ECO:0007669"/>
    <property type="project" value="InterPro"/>
</dbReference>
<dbReference type="RefSeq" id="WP_020585180.1">
    <property type="nucleotide sequence ID" value="NZ_JOJP01000001.1"/>
</dbReference>
<evidence type="ECO:0000256" key="2">
    <source>
        <dbReference type="SAM" id="SignalP"/>
    </source>
</evidence>
<feature type="signal peptide" evidence="2">
    <location>
        <begin position="1"/>
        <end position="31"/>
    </location>
</feature>
<name>A0A081K9W4_9GAMM</name>
<dbReference type="Proteomes" id="UP000027997">
    <property type="component" value="Unassembled WGS sequence"/>
</dbReference>
<dbReference type="AlphaFoldDB" id="A0A081K9W4"/>
<feature type="chain" id="PRO_5001758698" description="Transporter" evidence="2">
    <location>
        <begin position="32"/>
        <end position="434"/>
    </location>
</feature>
<dbReference type="SUPFAM" id="SSF56954">
    <property type="entry name" value="Outer membrane efflux proteins (OEP)"/>
    <property type="match status" value="1"/>
</dbReference>
<dbReference type="Gene3D" id="1.20.1600.10">
    <property type="entry name" value="Outer membrane efflux proteins (OEP)"/>
    <property type="match status" value="1"/>
</dbReference>
<dbReference type="PANTHER" id="PTHR30203:SF24">
    <property type="entry name" value="BLR4935 PROTEIN"/>
    <property type="match status" value="1"/>
</dbReference>
<protein>
    <recommendedName>
        <fullName evidence="5">Transporter</fullName>
    </recommendedName>
</protein>
<dbReference type="EMBL" id="JOJP01000001">
    <property type="protein sequence ID" value="KEI70940.1"/>
    <property type="molecule type" value="Genomic_DNA"/>
</dbReference>
<sequence>MLLKWNVGIVRRCQQLARIAGLMLLTSNSVAGSQAGASAAGLTLLEAERIALAIDEGVKQFSAQSRMIEQESIAASGWMDPKLSIGTMNLPGNDLDPLNQGMFEFKVEQMLPRGDSNGIQKRQLTLKKEAMDAAAANHKLSVQRDVRLAWLDVWYWQQALVALKADRNLYESLVTVTASMYSQGRKRQQDVYNAKVALSRLDDQTLSFSASYAESLARLGRWLGETTVTKVGSDLPDLPEARHELAINASFNHPMVHEAERVIDQAEQGVALARERFKPQFGVELAYGREQGDMAMMGSDGNRNKYSLMVMMDLPLFTANRQDRQLLASQYRKEAALSVRQDLLRQLTGQLNAEVARYRGLSQRLDHYSNNLLPDVESQSQAALNAYQSDAQDFNSVIQSYRTLLDTRLAFKRLQADIRQSLARIDYLMPGSSY</sequence>
<reference evidence="3 4" key="1">
    <citation type="submission" date="2014-06" db="EMBL/GenBank/DDBJ databases">
        <title>Whole Genome Sequences of Three Symbiotic Endozoicomonas Bacteria.</title>
        <authorList>
            <person name="Neave M.J."/>
            <person name="Apprill A."/>
            <person name="Voolstra C.R."/>
        </authorList>
    </citation>
    <scope>NUCLEOTIDE SEQUENCE [LARGE SCALE GENOMIC DNA]</scope>
    <source>
        <strain evidence="3 4">DSM 22380</strain>
    </source>
</reference>
<comment type="similarity">
    <text evidence="1">Belongs to the outer membrane factor (OMF) (TC 1.B.17) family.</text>
</comment>
<proteinExistence type="inferred from homology"/>
<comment type="caution">
    <text evidence="3">The sequence shown here is derived from an EMBL/GenBank/DDBJ whole genome shotgun (WGS) entry which is preliminary data.</text>
</comment>